<accession>A0AAP0B0C0</accession>
<dbReference type="InterPro" id="IPR016197">
    <property type="entry name" value="Chromo-like_dom_sf"/>
</dbReference>
<organism evidence="2 3">
    <name type="scientific">Platanthera zijinensis</name>
    <dbReference type="NCBI Taxonomy" id="2320716"/>
    <lineage>
        <taxon>Eukaryota</taxon>
        <taxon>Viridiplantae</taxon>
        <taxon>Streptophyta</taxon>
        <taxon>Embryophyta</taxon>
        <taxon>Tracheophyta</taxon>
        <taxon>Spermatophyta</taxon>
        <taxon>Magnoliopsida</taxon>
        <taxon>Liliopsida</taxon>
        <taxon>Asparagales</taxon>
        <taxon>Orchidaceae</taxon>
        <taxon>Orchidoideae</taxon>
        <taxon>Orchideae</taxon>
        <taxon>Orchidinae</taxon>
        <taxon>Platanthera</taxon>
    </lineage>
</organism>
<evidence type="ECO:0000313" key="3">
    <source>
        <dbReference type="Proteomes" id="UP001418222"/>
    </source>
</evidence>
<feature type="domain" description="Chromo" evidence="1">
    <location>
        <begin position="13"/>
        <end position="42"/>
    </location>
</feature>
<dbReference type="SUPFAM" id="SSF54160">
    <property type="entry name" value="Chromo domain-like"/>
    <property type="match status" value="1"/>
</dbReference>
<protein>
    <recommendedName>
        <fullName evidence="1">Chromo domain-containing protein</fullName>
    </recommendedName>
</protein>
<dbReference type="InterPro" id="IPR023780">
    <property type="entry name" value="Chromo_domain"/>
</dbReference>
<comment type="caution">
    <text evidence="2">The sequence shown here is derived from an EMBL/GenBank/DDBJ whole genome shotgun (WGS) entry which is preliminary data.</text>
</comment>
<proteinExistence type="predicted"/>
<keyword evidence="3" id="KW-1185">Reference proteome</keyword>
<dbReference type="EMBL" id="JBBWWQ010000018">
    <property type="protein sequence ID" value="KAK8921763.1"/>
    <property type="molecule type" value="Genomic_DNA"/>
</dbReference>
<gene>
    <name evidence="2" type="ORF">KSP39_PZI020776</name>
</gene>
<dbReference type="Proteomes" id="UP001418222">
    <property type="component" value="Unassembled WGS sequence"/>
</dbReference>
<sequence>MTIVPTREILRQGKEIQQRLVQWEGLPPEDSTWEDLSSLDDLSSLQPQAVNEEGTSWKTRGQRRIQATHGKRVGAAAAPVVATIRF</sequence>
<evidence type="ECO:0000313" key="2">
    <source>
        <dbReference type="EMBL" id="KAK8921763.1"/>
    </source>
</evidence>
<evidence type="ECO:0000259" key="1">
    <source>
        <dbReference type="Pfam" id="PF00385"/>
    </source>
</evidence>
<name>A0AAP0B0C0_9ASPA</name>
<reference evidence="2 3" key="1">
    <citation type="journal article" date="2022" name="Nat. Plants">
        <title>Genomes of leafy and leafless Platanthera orchids illuminate the evolution of mycoheterotrophy.</title>
        <authorList>
            <person name="Li M.H."/>
            <person name="Liu K.W."/>
            <person name="Li Z."/>
            <person name="Lu H.C."/>
            <person name="Ye Q.L."/>
            <person name="Zhang D."/>
            <person name="Wang J.Y."/>
            <person name="Li Y.F."/>
            <person name="Zhong Z.M."/>
            <person name="Liu X."/>
            <person name="Yu X."/>
            <person name="Liu D.K."/>
            <person name="Tu X.D."/>
            <person name="Liu B."/>
            <person name="Hao Y."/>
            <person name="Liao X.Y."/>
            <person name="Jiang Y.T."/>
            <person name="Sun W.H."/>
            <person name="Chen J."/>
            <person name="Chen Y.Q."/>
            <person name="Ai Y."/>
            <person name="Zhai J.W."/>
            <person name="Wu S.S."/>
            <person name="Zhou Z."/>
            <person name="Hsiao Y.Y."/>
            <person name="Wu W.L."/>
            <person name="Chen Y.Y."/>
            <person name="Lin Y.F."/>
            <person name="Hsu J.L."/>
            <person name="Li C.Y."/>
            <person name="Wang Z.W."/>
            <person name="Zhao X."/>
            <person name="Zhong W.Y."/>
            <person name="Ma X.K."/>
            <person name="Ma L."/>
            <person name="Huang J."/>
            <person name="Chen G.Z."/>
            <person name="Huang M.Z."/>
            <person name="Huang L."/>
            <person name="Peng D.H."/>
            <person name="Luo Y.B."/>
            <person name="Zou S.Q."/>
            <person name="Chen S.P."/>
            <person name="Lan S."/>
            <person name="Tsai W.C."/>
            <person name="Van de Peer Y."/>
            <person name="Liu Z.J."/>
        </authorList>
    </citation>
    <scope>NUCLEOTIDE SEQUENCE [LARGE SCALE GENOMIC DNA]</scope>
    <source>
        <strain evidence="2">Lor287</strain>
    </source>
</reference>
<dbReference type="AlphaFoldDB" id="A0AAP0B0C0"/>
<dbReference type="Pfam" id="PF00385">
    <property type="entry name" value="Chromo"/>
    <property type="match status" value="1"/>
</dbReference>
<dbReference type="Gene3D" id="2.40.50.40">
    <property type="match status" value="1"/>
</dbReference>